<dbReference type="Pfam" id="PF02481">
    <property type="entry name" value="DNA_processg_A"/>
    <property type="match status" value="1"/>
</dbReference>
<dbReference type="Proteomes" id="UP000535491">
    <property type="component" value="Unassembled WGS sequence"/>
</dbReference>
<dbReference type="EMBL" id="JACEIQ010000027">
    <property type="protein sequence ID" value="MBA4496246.1"/>
    <property type="molecule type" value="Genomic_DNA"/>
</dbReference>
<protein>
    <submittedName>
        <fullName evidence="4">DNA-protecting protein DprA</fullName>
    </submittedName>
</protein>
<dbReference type="PANTHER" id="PTHR43022:SF1">
    <property type="entry name" value="PROTEIN SMF"/>
    <property type="match status" value="1"/>
</dbReference>
<evidence type="ECO:0000313" key="4">
    <source>
        <dbReference type="EMBL" id="MBA4496246.1"/>
    </source>
</evidence>
<organism evidence="4 5">
    <name type="scientific">Paenactinomyces guangxiensis</name>
    <dbReference type="NCBI Taxonomy" id="1490290"/>
    <lineage>
        <taxon>Bacteria</taxon>
        <taxon>Bacillati</taxon>
        <taxon>Bacillota</taxon>
        <taxon>Bacilli</taxon>
        <taxon>Bacillales</taxon>
        <taxon>Thermoactinomycetaceae</taxon>
        <taxon>Paenactinomyces</taxon>
    </lineage>
</organism>
<reference evidence="4 5" key="1">
    <citation type="submission" date="2020-07" db="EMBL/GenBank/DDBJ databases">
        <authorList>
            <person name="Feng H."/>
        </authorList>
    </citation>
    <scope>NUCLEOTIDE SEQUENCE [LARGE SCALE GENOMIC DNA]</scope>
    <source>
        <strain evidence="5">s-10</strain>
    </source>
</reference>
<feature type="domain" description="Smf/DprA SLOG" evidence="2">
    <location>
        <begin position="79"/>
        <end position="287"/>
    </location>
</feature>
<evidence type="ECO:0000256" key="1">
    <source>
        <dbReference type="ARBA" id="ARBA00006525"/>
    </source>
</evidence>
<dbReference type="SUPFAM" id="SSF102405">
    <property type="entry name" value="MCP/YpsA-like"/>
    <property type="match status" value="1"/>
</dbReference>
<sequence length="366" mass="39985">MNEQAGLVAMHQIAGVGWHTIDKLRRAGWSPDQDLTPSIIDGLAGQQVSQKTVEYIRTQWTPAFIKKVTSELKDRGIAVLTPIDEKYPGLLKEIAQPPWVLYIKGDIELLSEPCLAVVGTRKSTPYGLRVTRILSEQITRAGWVLVSGMANGIDGEAHRSALKAEGKTIAVLGTGVDVMYPKNHRSLYEEIAAKGAVISEMPPGTQPAPGLFPQRNRIISGLSVGTVVVEAAGRSGSLITANFSIEQGREVFAVPGPITSPQSRGTLSLIQQGAKCVIEAEDIFEEFTYNLPCAKEKEITEDLAKVALSEQEREILRYIQTEPVQITTLMEKTAGKMTVGEVHQTLLSLEIKQEIAQLPGSYYIRK</sequence>
<accession>A0A7W2A944</accession>
<keyword evidence="5" id="KW-1185">Reference proteome</keyword>
<dbReference type="Pfam" id="PF17782">
    <property type="entry name" value="WHD_DprA"/>
    <property type="match status" value="1"/>
</dbReference>
<dbReference type="PANTHER" id="PTHR43022">
    <property type="entry name" value="PROTEIN SMF"/>
    <property type="match status" value="1"/>
</dbReference>
<dbReference type="RefSeq" id="WP_181754487.1">
    <property type="nucleotide sequence ID" value="NZ_JACEIQ010000027.1"/>
</dbReference>
<proteinExistence type="inferred from homology"/>
<comment type="caution">
    <text evidence="4">The sequence shown here is derived from an EMBL/GenBank/DDBJ whole genome shotgun (WGS) entry which is preliminary data.</text>
</comment>
<evidence type="ECO:0000313" key="5">
    <source>
        <dbReference type="Proteomes" id="UP000535491"/>
    </source>
</evidence>
<dbReference type="NCBIfam" id="TIGR00732">
    <property type="entry name" value="dprA"/>
    <property type="match status" value="1"/>
</dbReference>
<dbReference type="Gene3D" id="3.40.50.450">
    <property type="match status" value="1"/>
</dbReference>
<feature type="domain" description="DprA winged helix" evidence="3">
    <location>
        <begin position="304"/>
        <end position="360"/>
    </location>
</feature>
<dbReference type="GO" id="GO:0009294">
    <property type="term" value="P:DNA-mediated transformation"/>
    <property type="evidence" value="ECO:0007669"/>
    <property type="project" value="InterPro"/>
</dbReference>
<dbReference type="InterPro" id="IPR057666">
    <property type="entry name" value="DrpA_SLOG"/>
</dbReference>
<dbReference type="InterPro" id="IPR036388">
    <property type="entry name" value="WH-like_DNA-bd_sf"/>
</dbReference>
<dbReference type="InterPro" id="IPR041614">
    <property type="entry name" value="DprA_WH"/>
</dbReference>
<evidence type="ECO:0000259" key="2">
    <source>
        <dbReference type="Pfam" id="PF02481"/>
    </source>
</evidence>
<comment type="similarity">
    <text evidence="1">Belongs to the DprA/Smf family.</text>
</comment>
<gene>
    <name evidence="4" type="primary">dprA</name>
    <name evidence="4" type="ORF">H1191_18430</name>
</gene>
<dbReference type="Gene3D" id="1.10.10.10">
    <property type="entry name" value="Winged helix-like DNA-binding domain superfamily/Winged helix DNA-binding domain"/>
    <property type="match status" value="1"/>
</dbReference>
<dbReference type="InterPro" id="IPR003488">
    <property type="entry name" value="DprA"/>
</dbReference>
<name>A0A7W2A944_9BACL</name>
<dbReference type="AlphaFoldDB" id="A0A7W2A944"/>
<evidence type="ECO:0000259" key="3">
    <source>
        <dbReference type="Pfam" id="PF17782"/>
    </source>
</evidence>